<evidence type="ECO:0000313" key="2">
    <source>
        <dbReference type="EMBL" id="MBA0087337.1"/>
    </source>
</evidence>
<evidence type="ECO:0000256" key="1">
    <source>
        <dbReference type="SAM" id="SignalP"/>
    </source>
</evidence>
<dbReference type="InterPro" id="IPR011990">
    <property type="entry name" value="TPR-like_helical_dom_sf"/>
</dbReference>
<sequence length="324" mass="36126">MQITRPFLPSRFAAVAVLLLLPFPPTRAEQLTSPPETSAIIEKVYSFDLEGAQEAARQMQKEHPDDPLGYLLESDALWWRFWCTAAEFKYGMSDARRRAKLPDDQHYLELAATASSLASAELKQQESAQMQLYAGMADAAAARLYALRGENRNTARSGVRARDHFLRAKTLDPNLADADFGLGLYNYYVDTLSAIARILRFFMGIPGGSKQEGIRLLEQAITHGVLTPDIARFYLAMNLHRYDQQYERALTIISPLAEKHPSNPLFQLARGDLLAKLGRKPQAFECYRAAAVLPVHAPDCQARIRQLARASITALSLPQEPAAP</sequence>
<dbReference type="AlphaFoldDB" id="A0A7V8NTT0"/>
<keyword evidence="3" id="KW-1185">Reference proteome</keyword>
<name>A0A7V8NTT0_9BACT</name>
<accession>A0A7V8NTT0</accession>
<reference evidence="2" key="1">
    <citation type="submission" date="2020-06" db="EMBL/GenBank/DDBJ databases">
        <title>Legume-microbial interactions unlock mineral nutrients during tropical forest succession.</title>
        <authorList>
            <person name="Epihov D.Z."/>
        </authorList>
    </citation>
    <scope>NUCLEOTIDE SEQUENCE [LARGE SCALE GENOMIC DNA]</scope>
    <source>
        <strain evidence="2">Pan2503</strain>
    </source>
</reference>
<organism evidence="2 3">
    <name type="scientific">Candidatus Acidiferrum panamense</name>
    <dbReference type="NCBI Taxonomy" id="2741543"/>
    <lineage>
        <taxon>Bacteria</taxon>
        <taxon>Pseudomonadati</taxon>
        <taxon>Acidobacteriota</taxon>
        <taxon>Terriglobia</taxon>
        <taxon>Candidatus Acidiferrales</taxon>
        <taxon>Candidatus Acidiferrum</taxon>
    </lineage>
</organism>
<feature type="signal peptide" evidence="1">
    <location>
        <begin position="1"/>
        <end position="28"/>
    </location>
</feature>
<dbReference type="Gene3D" id="1.25.40.10">
    <property type="entry name" value="Tetratricopeptide repeat domain"/>
    <property type="match status" value="1"/>
</dbReference>
<dbReference type="EMBL" id="JACDQQ010001958">
    <property type="protein sequence ID" value="MBA0087337.1"/>
    <property type="molecule type" value="Genomic_DNA"/>
</dbReference>
<keyword evidence="1" id="KW-0732">Signal</keyword>
<evidence type="ECO:0008006" key="4">
    <source>
        <dbReference type="Google" id="ProtNLM"/>
    </source>
</evidence>
<evidence type="ECO:0000313" key="3">
    <source>
        <dbReference type="Proteomes" id="UP000567293"/>
    </source>
</evidence>
<gene>
    <name evidence="2" type="ORF">HRJ53_20325</name>
</gene>
<comment type="caution">
    <text evidence="2">The sequence shown here is derived from an EMBL/GenBank/DDBJ whole genome shotgun (WGS) entry which is preliminary data.</text>
</comment>
<feature type="chain" id="PRO_5031482333" description="Tetratricopeptide repeat protein" evidence="1">
    <location>
        <begin position="29"/>
        <end position="324"/>
    </location>
</feature>
<protein>
    <recommendedName>
        <fullName evidence="4">Tetratricopeptide repeat protein</fullName>
    </recommendedName>
</protein>
<dbReference type="Proteomes" id="UP000567293">
    <property type="component" value="Unassembled WGS sequence"/>
</dbReference>
<dbReference type="SUPFAM" id="SSF81901">
    <property type="entry name" value="HCP-like"/>
    <property type="match status" value="1"/>
</dbReference>
<proteinExistence type="predicted"/>